<dbReference type="InterPro" id="IPR029058">
    <property type="entry name" value="AB_hydrolase_fold"/>
</dbReference>
<gene>
    <name evidence="3" type="ORF">Vretimale_12441</name>
</gene>
<feature type="region of interest" description="Disordered" evidence="1">
    <location>
        <begin position="319"/>
        <end position="346"/>
    </location>
</feature>
<dbReference type="SUPFAM" id="SSF53474">
    <property type="entry name" value="alpha/beta-Hydrolases"/>
    <property type="match status" value="3"/>
</dbReference>
<evidence type="ECO:0000256" key="1">
    <source>
        <dbReference type="SAM" id="MobiDB-lite"/>
    </source>
</evidence>
<comment type="caution">
    <text evidence="3">The sequence shown here is derived from an EMBL/GenBank/DDBJ whole genome shotgun (WGS) entry which is preliminary data.</text>
</comment>
<sequence>MDIADILFRAVQRGRERHSPPVVNKALFRWPAPPPAPPGLVVEELEYYVEEGQQGWVPLRIVRPLDEYDKLVSTAPDQPADGSPLELPSAAEPHQEQPSGPPPSEQAADGLEAATEGDHAPGQPSTFPVRRPVVVFMHATGENMDVVRYKQELYARTGYFTAAIDARYHGQRAAIPYEVGLALNAAAPKVVATATAAAKGRDGTAASLVATVKGLSPKALAALERADAAAGLMAPPVSSAATPPPTEPCNTGILSSPTMNRAGPKMSAPVGSRTAAAEAREEAEARERVLAHERYVQAWLGVMKEFRERRSAEATTAVLATAPPPPPAPAATSSSDGAPATALSAPPAAAPSRWALTHAHRGAAVARSDKVTARNVYELALAAAWRGSGEQPLFLDTVWDLVLLLDVLALRPEVDMTRVGVTGFSMGGTITWLLAVIDPRVAVAAPVSGVQGFGWAIDNKKYHARVGRYPLVFEIAASDLRGTKTAEIDAEVVTGVWNKLLPGVLSVYDAHLSLPTLLPRPLLLATGELDQSCPLPGVQQAADSTRAVYLAWAQEQRRLQLEEEAEAAAQAAAEAVAAEAAEAAAAVLAEQSGSVGRLGSRSLGLESSKGCTPQEGQGRSPDLRDVAAGDVGHGKGHRAEVGDVSRSGTASREGGVPYQTWSSSMNGSAPSRTATADGYGGSAAAAWGAVAAPAVGGSGELEPLLADATEVGMSAATAAATAGMEEEAFVAAAARAAALAEAAEHQRREQMAIEGLLGSQFRYVMEKGVEHKETDSMRRAVEQWMHQHLKGPWMRERLAARFTGPE</sequence>
<feature type="compositionally biased region" description="Low complexity" evidence="1">
    <location>
        <begin position="330"/>
        <end position="346"/>
    </location>
</feature>
<evidence type="ECO:0000259" key="2">
    <source>
        <dbReference type="Pfam" id="PF01738"/>
    </source>
</evidence>
<feature type="compositionally biased region" description="Low complexity" evidence="1">
    <location>
        <begin position="597"/>
        <end position="610"/>
    </location>
</feature>
<dbReference type="Pfam" id="PF01738">
    <property type="entry name" value="DLH"/>
    <property type="match status" value="1"/>
</dbReference>
<proteinExistence type="predicted"/>
<dbReference type="PANTHER" id="PTHR47381">
    <property type="entry name" value="ALPHA/BETA-HYDROLASES SUPERFAMILY PROTEIN"/>
    <property type="match status" value="1"/>
</dbReference>
<dbReference type="AlphaFoldDB" id="A0A8J4GJC8"/>
<dbReference type="PANTHER" id="PTHR47381:SF3">
    <property type="entry name" value="ALPHA_BETA-HYDROLASES SUPERFAMILY PROTEIN"/>
    <property type="match status" value="1"/>
</dbReference>
<dbReference type="Proteomes" id="UP000722791">
    <property type="component" value="Unassembled WGS sequence"/>
</dbReference>
<accession>A0A8J4GJC8</accession>
<dbReference type="InterPro" id="IPR002925">
    <property type="entry name" value="Dienelactn_hydro"/>
</dbReference>
<name>A0A8J4GJC8_9CHLO</name>
<feature type="region of interest" description="Disordered" evidence="1">
    <location>
        <begin position="257"/>
        <end position="279"/>
    </location>
</feature>
<reference evidence="3" key="1">
    <citation type="journal article" date="2021" name="Proc. Natl. Acad. Sci. U.S.A.">
        <title>Three genomes in the algal genus Volvox reveal the fate of a haploid sex-determining region after a transition to homothallism.</title>
        <authorList>
            <person name="Yamamoto K."/>
            <person name="Hamaji T."/>
            <person name="Kawai-Toyooka H."/>
            <person name="Matsuzaki R."/>
            <person name="Takahashi F."/>
            <person name="Nishimura Y."/>
            <person name="Kawachi M."/>
            <person name="Noguchi H."/>
            <person name="Minakuchi Y."/>
            <person name="Umen J.G."/>
            <person name="Toyoda A."/>
            <person name="Nozaki H."/>
        </authorList>
    </citation>
    <scope>NUCLEOTIDE SEQUENCE</scope>
    <source>
        <strain evidence="3">NIES-3785</strain>
    </source>
</reference>
<feature type="compositionally biased region" description="Polar residues" evidence="1">
    <location>
        <begin position="659"/>
        <end position="673"/>
    </location>
</feature>
<evidence type="ECO:0000313" key="3">
    <source>
        <dbReference type="EMBL" id="GIM08463.1"/>
    </source>
</evidence>
<feature type="region of interest" description="Disordered" evidence="1">
    <location>
        <begin position="597"/>
        <end position="678"/>
    </location>
</feature>
<dbReference type="EMBL" id="BNCQ01000027">
    <property type="protein sequence ID" value="GIM08463.1"/>
    <property type="molecule type" value="Genomic_DNA"/>
</dbReference>
<evidence type="ECO:0000313" key="4">
    <source>
        <dbReference type="Proteomes" id="UP000722791"/>
    </source>
</evidence>
<feature type="domain" description="Dienelactone hydrolase" evidence="2">
    <location>
        <begin position="403"/>
        <end position="479"/>
    </location>
</feature>
<organism evidence="3 4">
    <name type="scientific">Volvox reticuliferus</name>
    <dbReference type="NCBI Taxonomy" id="1737510"/>
    <lineage>
        <taxon>Eukaryota</taxon>
        <taxon>Viridiplantae</taxon>
        <taxon>Chlorophyta</taxon>
        <taxon>core chlorophytes</taxon>
        <taxon>Chlorophyceae</taxon>
        <taxon>CS clade</taxon>
        <taxon>Chlamydomonadales</taxon>
        <taxon>Volvocaceae</taxon>
        <taxon>Volvox</taxon>
    </lineage>
</organism>
<dbReference type="Gene3D" id="3.40.50.1820">
    <property type="entry name" value="alpha/beta hydrolase"/>
    <property type="match status" value="2"/>
</dbReference>
<feature type="region of interest" description="Disordered" evidence="1">
    <location>
        <begin position="72"/>
        <end position="127"/>
    </location>
</feature>
<dbReference type="GO" id="GO:0016787">
    <property type="term" value="F:hydrolase activity"/>
    <property type="evidence" value="ECO:0007669"/>
    <property type="project" value="InterPro"/>
</dbReference>
<protein>
    <recommendedName>
        <fullName evidence="2">Dienelactone hydrolase domain-containing protein</fullName>
    </recommendedName>
</protein>